<keyword evidence="2" id="KW-1032">Host cell membrane</keyword>
<name>D0E0H1_ORCOR</name>
<dbReference type="Pfam" id="PF01140">
    <property type="entry name" value="Gag_MA"/>
    <property type="match status" value="1"/>
</dbReference>
<dbReference type="GO" id="GO:0003676">
    <property type="term" value="F:nucleic acid binding"/>
    <property type="evidence" value="ECO:0007669"/>
    <property type="project" value="InterPro"/>
</dbReference>
<reference evidence="8" key="1">
    <citation type="journal article" date="2009" name="J. Virol.">
        <title>Molecular characterization of a novel gammaretrovirus in killer whales (Orcinus orca).</title>
        <authorList>
            <person name="Lamere S.A."/>
            <person name="St Leger J.A."/>
            <person name="Schrenzel M.D."/>
            <person name="Anthony S.J."/>
            <person name="Rideout B.A."/>
            <person name="Salomon D.R."/>
        </authorList>
    </citation>
    <scope>NUCLEOTIDE SEQUENCE</scope>
</reference>
<dbReference type="AlphaFoldDB" id="D0E0H1"/>
<feature type="region of interest" description="Disordered" evidence="6">
    <location>
        <begin position="118"/>
        <end position="219"/>
    </location>
</feature>
<reference evidence="8" key="2">
    <citation type="submission" date="2009-05" db="EMBL/GenBank/DDBJ databases">
        <authorList>
            <person name="LaMere S.A."/>
            <person name="StLeger J.A."/>
            <person name="Schrenzel M.D."/>
            <person name="Anthony S.J."/>
            <person name="Rideout B.A."/>
            <person name="Salomon D.R."/>
        </authorList>
    </citation>
    <scope>NUCLEOTIDE SEQUENCE</scope>
</reference>
<dbReference type="Gene3D" id="4.10.60.10">
    <property type="entry name" value="Zinc finger, CCHC-type"/>
    <property type="match status" value="1"/>
</dbReference>
<keyword evidence="5" id="KW-0479">Metal-binding</keyword>
<feature type="region of interest" description="Disordered" evidence="6">
    <location>
        <begin position="426"/>
        <end position="452"/>
    </location>
</feature>
<dbReference type="PANTHER" id="PTHR33166">
    <property type="entry name" value="GAG_P30 DOMAIN-CONTAINING PROTEIN"/>
    <property type="match status" value="1"/>
</dbReference>
<feature type="compositionally biased region" description="Pro residues" evidence="6">
    <location>
        <begin position="151"/>
        <end position="175"/>
    </location>
</feature>
<dbReference type="SUPFAM" id="SSF47943">
    <property type="entry name" value="Retrovirus capsid protein, N-terminal core domain"/>
    <property type="match status" value="1"/>
</dbReference>
<dbReference type="SUPFAM" id="SSF57756">
    <property type="entry name" value="Retrovirus zinc finger-like domains"/>
    <property type="match status" value="1"/>
</dbReference>
<dbReference type="InterPro" id="IPR001878">
    <property type="entry name" value="Znf_CCHC"/>
</dbReference>
<dbReference type="InterPro" id="IPR010999">
    <property type="entry name" value="Retrovr_matrix"/>
</dbReference>
<evidence type="ECO:0000256" key="1">
    <source>
        <dbReference type="ARBA" id="ARBA00004165"/>
    </source>
</evidence>
<dbReference type="PROSITE" id="PS50158">
    <property type="entry name" value="ZF_CCHC"/>
    <property type="match status" value="1"/>
</dbReference>
<proteinExistence type="predicted"/>
<feature type="compositionally biased region" description="Basic and acidic residues" evidence="6">
    <location>
        <begin position="471"/>
        <end position="490"/>
    </location>
</feature>
<evidence type="ECO:0000259" key="7">
    <source>
        <dbReference type="PROSITE" id="PS50158"/>
    </source>
</evidence>
<feature type="domain" description="CCHC-type" evidence="7">
    <location>
        <begin position="493"/>
        <end position="508"/>
    </location>
</feature>
<dbReference type="GO" id="GO:0008270">
    <property type="term" value="F:zinc ion binding"/>
    <property type="evidence" value="ECO:0007669"/>
    <property type="project" value="UniProtKB-KW"/>
</dbReference>
<gene>
    <name evidence="8" type="primary">gag</name>
</gene>
<evidence type="ECO:0000256" key="4">
    <source>
        <dbReference type="ARBA" id="ARBA00023136"/>
    </source>
</evidence>
<feature type="region of interest" description="Disordered" evidence="6">
    <location>
        <begin position="505"/>
        <end position="527"/>
    </location>
</feature>
<evidence type="ECO:0000256" key="3">
    <source>
        <dbReference type="ARBA" id="ARBA00022870"/>
    </source>
</evidence>
<dbReference type="SMART" id="SM00343">
    <property type="entry name" value="ZnF_C2HC"/>
    <property type="match status" value="1"/>
</dbReference>
<evidence type="ECO:0000256" key="2">
    <source>
        <dbReference type="ARBA" id="ARBA00022511"/>
    </source>
</evidence>
<evidence type="ECO:0000256" key="6">
    <source>
        <dbReference type="SAM" id="MobiDB-lite"/>
    </source>
</evidence>
<keyword evidence="5" id="KW-0862">Zinc</keyword>
<dbReference type="Gene3D" id="1.10.375.10">
    <property type="entry name" value="Human Immunodeficiency Virus Type 1 Capsid Protein"/>
    <property type="match status" value="1"/>
</dbReference>
<dbReference type="SMR" id="D0E0H1"/>
<evidence type="ECO:0000313" key="8">
    <source>
        <dbReference type="EMBL" id="ACX69256.1"/>
    </source>
</evidence>
<dbReference type="InterPro" id="IPR008919">
    <property type="entry name" value="Retrov_capsid_N"/>
</dbReference>
<evidence type="ECO:0000256" key="5">
    <source>
        <dbReference type="PROSITE-ProRule" id="PRU00047"/>
    </source>
</evidence>
<dbReference type="GO" id="GO:0019068">
    <property type="term" value="P:virion assembly"/>
    <property type="evidence" value="ECO:0007669"/>
    <property type="project" value="InterPro"/>
</dbReference>
<dbReference type="InterPro" id="IPR036946">
    <property type="entry name" value="G_retro_matrix_sf"/>
</dbReference>
<keyword evidence="3" id="KW-1043">Host membrane</keyword>
<protein>
    <submittedName>
        <fullName evidence="8">Gag protein</fullName>
    </submittedName>
</protein>
<organism evidence="8">
    <name type="scientific">Orcinus orca</name>
    <name type="common">Killer whale</name>
    <name type="synonym">Delphinus orca</name>
    <dbReference type="NCBI Taxonomy" id="9733"/>
    <lineage>
        <taxon>Eukaryota</taxon>
        <taxon>Metazoa</taxon>
        <taxon>Chordata</taxon>
        <taxon>Craniata</taxon>
        <taxon>Vertebrata</taxon>
        <taxon>Euteleostomi</taxon>
        <taxon>Mammalia</taxon>
        <taxon>Eutheria</taxon>
        <taxon>Laurasiatheria</taxon>
        <taxon>Artiodactyla</taxon>
        <taxon>Whippomorpha</taxon>
        <taxon>Cetacea</taxon>
        <taxon>Odontoceti</taxon>
        <taxon>Delphinidae</taxon>
        <taxon>Orcinus</taxon>
    </lineage>
</organism>
<dbReference type="Gene3D" id="1.10.150.180">
    <property type="entry name" value="Gamma-retroviral matrix domain"/>
    <property type="match status" value="1"/>
</dbReference>
<dbReference type="SUPFAM" id="SSF47836">
    <property type="entry name" value="Retroviral matrix proteins"/>
    <property type="match status" value="1"/>
</dbReference>
<dbReference type="Pfam" id="PF00098">
    <property type="entry name" value="zf-CCHC"/>
    <property type="match status" value="1"/>
</dbReference>
<dbReference type="InterPro" id="IPR003036">
    <property type="entry name" value="Gag_P30"/>
</dbReference>
<keyword evidence="4" id="KW-0472">Membrane</keyword>
<dbReference type="Pfam" id="PF02093">
    <property type="entry name" value="Gag_p30"/>
    <property type="match status" value="1"/>
</dbReference>
<dbReference type="EMBL" id="GQ222416">
    <property type="protein sequence ID" value="ACX69256.1"/>
    <property type="molecule type" value="Genomic_DNA"/>
</dbReference>
<dbReference type="InterPro" id="IPR036875">
    <property type="entry name" value="Znf_CCHC_sf"/>
</dbReference>
<accession>D0E0H1</accession>
<sequence>MGQTMTTPLSLTLSHWTEVRARAHNFSVEVKKGKWQTLCASEWPTFQIGWPPEGSYSLDKIRLLKSKIFNIGPHGHPDQVPYVLVWEDLILSPPPWVRPFVSSTGTSAHTSAASEILALKKNPNTEKLPGAPDPPKAIYPDPRSDLLLLDSPPPYPPAPNPLPPRGPPAPLPSAPRGPSMMEEERGPSAGTRSRRAISPDSTALPLREYGPPDGQGNRPLQYWPFSSADLYNWKMHNPTFSENPQALTALIESLVFSHQPTWDDCQQLLQTLLTTEERQRVLLEARKNVLGANGQPTQLPNEIDVGFPLVRPNWDFNAPEGRERLKMYRQALVVGLHGAARRPTNLAKVREVTQGPQESPTVFLERLMEAFRRFTPYDPTSEEHRATIAMAFIDQAAPDIKKKLQSLDGLQGFSLQELVKEADKVYNKRETEEEKEERKQKEQEAREIRRDKRQERNLSKILATVVGGRNIGDRNRQEGRTADRRRPLDKDQCAYCKEKGHWARECPKKKNGGRPTRNKILTLEEED</sequence>
<keyword evidence="5" id="KW-0863">Zinc-finger</keyword>
<comment type="subcellular location">
    <subcellularLocation>
        <location evidence="1">Host cell membrane</location>
    </subcellularLocation>
</comment>
<dbReference type="InterPro" id="IPR050462">
    <property type="entry name" value="Retroviral_Gag-Pol_poly"/>
</dbReference>
<dbReference type="InterPro" id="IPR000840">
    <property type="entry name" value="G_retro_matrix"/>
</dbReference>
<feature type="region of interest" description="Disordered" evidence="6">
    <location>
        <begin position="468"/>
        <end position="490"/>
    </location>
</feature>